<reference evidence="4" key="1">
    <citation type="submission" date="2024-02" db="UniProtKB">
        <authorList>
            <consortium name="WormBaseParasite"/>
        </authorList>
    </citation>
    <scope>IDENTIFICATION</scope>
</reference>
<dbReference type="PIRSF" id="PIRSF003113">
    <property type="entry name" value="BolA"/>
    <property type="match status" value="1"/>
</dbReference>
<dbReference type="GO" id="GO:0005759">
    <property type="term" value="C:mitochondrial matrix"/>
    <property type="evidence" value="ECO:0007669"/>
    <property type="project" value="TreeGrafter"/>
</dbReference>
<dbReference type="SUPFAM" id="SSF82657">
    <property type="entry name" value="BolA-like"/>
    <property type="match status" value="1"/>
</dbReference>
<sequence length="98" mass="10813">MLRILTSRFLTTNRSLSQQLSSGEEKLAKLLRQKFPKASNIDVEDISGGCGSMYKVAVESVEFKGLTKVAQHKAITSCLSSEIKDMHGLTIDTKIPKQ</sequence>
<dbReference type="PANTHER" id="PTHR46188:SF1">
    <property type="entry name" value="BOLA-LIKE PROTEIN 3"/>
    <property type="match status" value="1"/>
</dbReference>
<name>A0AAF3F213_9BILA</name>
<dbReference type="Proteomes" id="UP000887575">
    <property type="component" value="Unassembled WGS sequence"/>
</dbReference>
<dbReference type="InterPro" id="IPR002634">
    <property type="entry name" value="BolA"/>
</dbReference>
<evidence type="ECO:0000313" key="4">
    <source>
        <dbReference type="WBParaSite" id="MBELARI_LOCUS20550"/>
    </source>
</evidence>
<dbReference type="InterPro" id="IPR036065">
    <property type="entry name" value="BolA-like_sf"/>
</dbReference>
<dbReference type="WBParaSite" id="MBELARI_LOCUS20550">
    <property type="protein sequence ID" value="MBELARI_LOCUS20550"/>
    <property type="gene ID" value="MBELARI_LOCUS20550"/>
</dbReference>
<protein>
    <submittedName>
        <fullName evidence="4">BolA-like protein 3</fullName>
    </submittedName>
</protein>
<organism evidence="3 4">
    <name type="scientific">Mesorhabditis belari</name>
    <dbReference type="NCBI Taxonomy" id="2138241"/>
    <lineage>
        <taxon>Eukaryota</taxon>
        <taxon>Metazoa</taxon>
        <taxon>Ecdysozoa</taxon>
        <taxon>Nematoda</taxon>
        <taxon>Chromadorea</taxon>
        <taxon>Rhabditida</taxon>
        <taxon>Rhabditina</taxon>
        <taxon>Rhabditomorpha</taxon>
        <taxon>Rhabditoidea</taxon>
        <taxon>Rhabditidae</taxon>
        <taxon>Mesorhabditinae</taxon>
        <taxon>Mesorhabditis</taxon>
    </lineage>
</organism>
<dbReference type="InterPro" id="IPR052275">
    <property type="entry name" value="Mt_Fe-S_assembly_factor"/>
</dbReference>
<dbReference type="AlphaFoldDB" id="A0AAF3F213"/>
<evidence type="ECO:0000256" key="2">
    <source>
        <dbReference type="RuleBase" id="RU003860"/>
    </source>
</evidence>
<evidence type="ECO:0000313" key="3">
    <source>
        <dbReference type="Proteomes" id="UP000887575"/>
    </source>
</evidence>
<proteinExistence type="inferred from homology"/>
<dbReference type="PANTHER" id="PTHR46188">
    <property type="entry name" value="BOLA-LIKE PROTEIN 3"/>
    <property type="match status" value="1"/>
</dbReference>
<keyword evidence="3" id="KW-1185">Reference proteome</keyword>
<comment type="similarity">
    <text evidence="1 2">Belongs to the BolA/IbaG family.</text>
</comment>
<accession>A0AAF3F213</accession>
<evidence type="ECO:0000256" key="1">
    <source>
        <dbReference type="ARBA" id="ARBA00005578"/>
    </source>
</evidence>
<dbReference type="Pfam" id="PF01722">
    <property type="entry name" value="BolA"/>
    <property type="match status" value="1"/>
</dbReference>
<dbReference type="Gene3D" id="3.30.300.90">
    <property type="entry name" value="BolA-like"/>
    <property type="match status" value="1"/>
</dbReference>